<proteinExistence type="predicted"/>
<protein>
    <submittedName>
        <fullName evidence="1">Uncharacterized protein</fullName>
    </submittedName>
</protein>
<reference evidence="1" key="1">
    <citation type="submission" date="2014-11" db="EMBL/GenBank/DDBJ databases">
        <authorList>
            <person name="Amaro Gonzalez C."/>
        </authorList>
    </citation>
    <scope>NUCLEOTIDE SEQUENCE</scope>
</reference>
<accession>A0A0E9QB10</accession>
<dbReference type="EMBL" id="GBXM01094633">
    <property type="protein sequence ID" value="JAH13944.1"/>
    <property type="molecule type" value="Transcribed_RNA"/>
</dbReference>
<evidence type="ECO:0000313" key="1">
    <source>
        <dbReference type="EMBL" id="JAH13944.1"/>
    </source>
</evidence>
<reference evidence="1" key="2">
    <citation type="journal article" date="2015" name="Fish Shellfish Immunol.">
        <title>Early steps in the European eel (Anguilla anguilla)-Vibrio vulnificus interaction in the gills: Role of the RtxA13 toxin.</title>
        <authorList>
            <person name="Callol A."/>
            <person name="Pajuelo D."/>
            <person name="Ebbesson L."/>
            <person name="Teles M."/>
            <person name="MacKenzie S."/>
            <person name="Amaro C."/>
        </authorList>
    </citation>
    <scope>NUCLEOTIDE SEQUENCE</scope>
</reference>
<organism evidence="1">
    <name type="scientific">Anguilla anguilla</name>
    <name type="common">European freshwater eel</name>
    <name type="synonym">Muraena anguilla</name>
    <dbReference type="NCBI Taxonomy" id="7936"/>
    <lineage>
        <taxon>Eukaryota</taxon>
        <taxon>Metazoa</taxon>
        <taxon>Chordata</taxon>
        <taxon>Craniata</taxon>
        <taxon>Vertebrata</taxon>
        <taxon>Euteleostomi</taxon>
        <taxon>Actinopterygii</taxon>
        <taxon>Neopterygii</taxon>
        <taxon>Teleostei</taxon>
        <taxon>Anguilliformes</taxon>
        <taxon>Anguillidae</taxon>
        <taxon>Anguilla</taxon>
    </lineage>
</organism>
<name>A0A0E9QB10_ANGAN</name>
<dbReference type="AlphaFoldDB" id="A0A0E9QB10"/>
<sequence>MFTFCMNTRHTNLHCKISIMNTRQHTSVICYCWFIFICIFKRSMQT</sequence>